<dbReference type="InterPro" id="IPR037523">
    <property type="entry name" value="VOC_core"/>
</dbReference>
<name>A0ABS3L5X6_9ENTE</name>
<proteinExistence type="predicted"/>
<evidence type="ECO:0000313" key="2">
    <source>
        <dbReference type="EMBL" id="MBO1305021.1"/>
    </source>
</evidence>
<dbReference type="InterPro" id="IPR029068">
    <property type="entry name" value="Glyas_Bleomycin-R_OHBP_Dase"/>
</dbReference>
<organism evidence="2 3">
    <name type="scientific">Candidatus Enterococcus moelleringii</name>
    <dbReference type="NCBI Taxonomy" id="2815325"/>
    <lineage>
        <taxon>Bacteria</taxon>
        <taxon>Bacillati</taxon>
        <taxon>Bacillota</taxon>
        <taxon>Bacilli</taxon>
        <taxon>Lactobacillales</taxon>
        <taxon>Enterococcaceae</taxon>
        <taxon>Enterococcus</taxon>
    </lineage>
</organism>
<reference evidence="2 3" key="1">
    <citation type="submission" date="2021-03" db="EMBL/GenBank/DDBJ databases">
        <title>Enterococcal diversity collection.</title>
        <authorList>
            <person name="Gilmore M.S."/>
            <person name="Schwartzman J."/>
            <person name="Van Tyne D."/>
            <person name="Martin M."/>
            <person name="Earl A.M."/>
            <person name="Manson A.L."/>
            <person name="Straub T."/>
            <person name="Salamzade R."/>
            <person name="Saavedra J."/>
            <person name="Lebreton F."/>
            <person name="Prichula J."/>
            <person name="Schaufler K."/>
            <person name="Gaca A."/>
            <person name="Sgardioli B."/>
            <person name="Wagenaar J."/>
            <person name="Strong T."/>
        </authorList>
    </citation>
    <scope>NUCLEOTIDE SEQUENCE [LARGE SCALE GENOMIC DNA]</scope>
    <source>
        <strain evidence="2 3">669A</strain>
    </source>
</reference>
<sequence>MYQQLTANLMVESIEETLAFYTEKLGFSLVASVPHADGYLQFAIVAKDGLNLMFQERRNFIEEYPMLEASVTKPSVSLFINVSDFDELYDALKSEVTLAADLHKTFYGTKEFAVLDNTGYVLTFAEK</sequence>
<dbReference type="EMBL" id="JAFREM010000004">
    <property type="protein sequence ID" value="MBO1305021.1"/>
    <property type="molecule type" value="Genomic_DNA"/>
</dbReference>
<dbReference type="Proteomes" id="UP000664601">
    <property type="component" value="Unassembled WGS sequence"/>
</dbReference>
<dbReference type="SUPFAM" id="SSF54593">
    <property type="entry name" value="Glyoxalase/Bleomycin resistance protein/Dihydroxybiphenyl dioxygenase"/>
    <property type="match status" value="1"/>
</dbReference>
<comment type="caution">
    <text evidence="2">The sequence shown here is derived from an EMBL/GenBank/DDBJ whole genome shotgun (WGS) entry which is preliminary data.</text>
</comment>
<feature type="domain" description="VOC" evidence="1">
    <location>
        <begin position="1"/>
        <end position="127"/>
    </location>
</feature>
<accession>A0ABS3L5X6</accession>
<dbReference type="PROSITE" id="PS51819">
    <property type="entry name" value="VOC"/>
    <property type="match status" value="1"/>
</dbReference>
<dbReference type="Gene3D" id="3.10.180.10">
    <property type="entry name" value="2,3-Dihydroxybiphenyl 1,2-Dioxygenase, domain 1"/>
    <property type="match status" value="1"/>
</dbReference>
<dbReference type="Pfam" id="PF00903">
    <property type="entry name" value="Glyoxalase"/>
    <property type="match status" value="1"/>
</dbReference>
<dbReference type="RefSeq" id="WP_207671966.1">
    <property type="nucleotide sequence ID" value="NZ_JAFREM010000004.1"/>
</dbReference>
<keyword evidence="3" id="KW-1185">Reference proteome</keyword>
<dbReference type="InterPro" id="IPR004360">
    <property type="entry name" value="Glyas_Fos-R_dOase_dom"/>
</dbReference>
<gene>
    <name evidence="2" type="ORF">JZO70_02525</name>
</gene>
<evidence type="ECO:0000313" key="3">
    <source>
        <dbReference type="Proteomes" id="UP000664601"/>
    </source>
</evidence>
<evidence type="ECO:0000259" key="1">
    <source>
        <dbReference type="PROSITE" id="PS51819"/>
    </source>
</evidence>
<protein>
    <submittedName>
        <fullName evidence="2">VOC family protein</fullName>
    </submittedName>
</protein>